<feature type="region of interest" description="Disordered" evidence="1">
    <location>
        <begin position="1"/>
        <end position="20"/>
    </location>
</feature>
<dbReference type="AlphaFoldDB" id="A0A6A3H5G6"/>
<dbReference type="Proteomes" id="UP000429607">
    <property type="component" value="Unassembled WGS sequence"/>
</dbReference>
<dbReference type="EMBL" id="QXFV01005500">
    <property type="protein sequence ID" value="KAE8964721.1"/>
    <property type="molecule type" value="Genomic_DNA"/>
</dbReference>
<comment type="caution">
    <text evidence="2">The sequence shown here is derived from an EMBL/GenBank/DDBJ whole genome shotgun (WGS) entry which is preliminary data.</text>
</comment>
<reference evidence="2 3" key="1">
    <citation type="submission" date="2018-09" db="EMBL/GenBank/DDBJ databases">
        <title>Genomic investigation of the strawberry pathogen Phytophthora fragariae indicates pathogenicity is determined by transcriptional variation in three key races.</title>
        <authorList>
            <person name="Adams T.M."/>
            <person name="Armitage A.D."/>
            <person name="Sobczyk M.K."/>
            <person name="Bates H.J."/>
            <person name="Dunwell J.M."/>
            <person name="Nellist C.F."/>
            <person name="Harrison R.J."/>
        </authorList>
    </citation>
    <scope>NUCLEOTIDE SEQUENCE [LARGE SCALE GENOMIC DNA]</scope>
    <source>
        <strain evidence="2 3">SCRP249</strain>
    </source>
</reference>
<evidence type="ECO:0000313" key="2">
    <source>
        <dbReference type="EMBL" id="KAE8964721.1"/>
    </source>
</evidence>
<protein>
    <submittedName>
        <fullName evidence="2">Uncharacterized protein</fullName>
    </submittedName>
</protein>
<evidence type="ECO:0000256" key="1">
    <source>
        <dbReference type="SAM" id="MobiDB-lite"/>
    </source>
</evidence>
<sequence length="336" mass="38256">MRSTRSNPAPPTPAASDPAGTSTVPMALFMPLAAPQLKSTSHAALVQWRKLRREYEDEVAMRCSNDEDKMAEVLVSVKKSFNKRLLEVWCEFDWGVDIETVTDEFILGKIDEIISSVKNNSVPDVSALFKENVVVDMTESDVEERVMQFFARSREFIEEQGWQEFFTGKEEFRLKCKLLVESLQPRGLREEVATTVKYQARSAKEDEKELFKVILAKAFEQDRDFQRRKRSRTKDQSERKKNDTNTHGGDSLQHRSKYRKVERSSGKQAGKGGAAKQNPGKRTTSTPPTGGCLKCKGDHWLVHCPTASDAEKKELLQKMHERRDSNKAPKRTGRDA</sequence>
<organism evidence="2 3">
    <name type="scientific">Phytophthora rubi</name>
    <dbReference type="NCBI Taxonomy" id="129364"/>
    <lineage>
        <taxon>Eukaryota</taxon>
        <taxon>Sar</taxon>
        <taxon>Stramenopiles</taxon>
        <taxon>Oomycota</taxon>
        <taxon>Peronosporomycetes</taxon>
        <taxon>Peronosporales</taxon>
        <taxon>Peronosporaceae</taxon>
        <taxon>Phytophthora</taxon>
    </lineage>
</organism>
<accession>A0A6A3H5G6</accession>
<feature type="region of interest" description="Disordered" evidence="1">
    <location>
        <begin position="225"/>
        <end position="297"/>
    </location>
</feature>
<feature type="compositionally biased region" description="Basic and acidic residues" evidence="1">
    <location>
        <begin position="233"/>
        <end position="244"/>
    </location>
</feature>
<evidence type="ECO:0000313" key="3">
    <source>
        <dbReference type="Proteomes" id="UP000429607"/>
    </source>
</evidence>
<proteinExistence type="predicted"/>
<name>A0A6A3H5G6_9STRA</name>
<feature type="region of interest" description="Disordered" evidence="1">
    <location>
        <begin position="313"/>
        <end position="336"/>
    </location>
</feature>
<gene>
    <name evidence="2" type="ORF">PR001_g28960</name>
</gene>